<keyword evidence="2 9" id="KW-0813">Transport</keyword>
<proteinExistence type="inferred from homology"/>
<dbReference type="RefSeq" id="WP_085863012.1">
    <property type="nucleotide sequence ID" value="NZ_FWFT01000001.1"/>
</dbReference>
<dbReference type="InterPro" id="IPR055348">
    <property type="entry name" value="DctQ"/>
</dbReference>
<dbReference type="PANTHER" id="PTHR35011:SF11">
    <property type="entry name" value="TRAP TRANSPORTER SMALL PERMEASE PROTEIN"/>
    <property type="match status" value="1"/>
</dbReference>
<dbReference type="Pfam" id="PF04290">
    <property type="entry name" value="DctQ"/>
    <property type="match status" value="1"/>
</dbReference>
<keyword evidence="5 9" id="KW-0812">Transmembrane</keyword>
<comment type="subunit">
    <text evidence="9">The complex comprises the extracytoplasmic solute receptor protein and the two transmembrane proteins.</text>
</comment>
<sequence length="251" mass="27358">MGGRLATITVSIAYVALLLIGAFEDRREALADLIGMNDMTFIAALAGLLWLTCLVLPKSGAKAHSDINDVLHPIGKWVSVTALILMVCFILLQVVMRYVFNDAPNWTEEGARFGMLWLVGLMAPIAYRHGGFVAIDMLERALSERLAAILSLLLFAMSFAVLLVMWDKGLNNHVDSLSGRGCSSTLRWPLGFEIGKCGNKFSNYYQYLALWVGVNLLVLVCVELILRQVLKLTGRNAGLPALGDEDVGGAS</sequence>
<evidence type="ECO:0000256" key="6">
    <source>
        <dbReference type="ARBA" id="ARBA00022989"/>
    </source>
</evidence>
<feature type="transmembrane region" description="Helical" evidence="9">
    <location>
        <begin position="147"/>
        <end position="166"/>
    </location>
</feature>
<feature type="transmembrane region" description="Helical" evidence="9">
    <location>
        <begin position="5"/>
        <end position="23"/>
    </location>
</feature>
<keyword evidence="7 9" id="KW-0472">Membrane</keyword>
<dbReference type="PANTHER" id="PTHR35011">
    <property type="entry name" value="2,3-DIKETO-L-GULONATE TRAP TRANSPORTER SMALL PERMEASE PROTEIN YIAM"/>
    <property type="match status" value="1"/>
</dbReference>
<feature type="transmembrane region" description="Helical" evidence="9">
    <location>
        <begin position="77"/>
        <end position="95"/>
    </location>
</feature>
<dbReference type="EMBL" id="FWFT01000001">
    <property type="protein sequence ID" value="SLN17706.1"/>
    <property type="molecule type" value="Genomic_DNA"/>
</dbReference>
<feature type="domain" description="Tripartite ATP-independent periplasmic transporters DctQ component" evidence="10">
    <location>
        <begin position="86"/>
        <end position="229"/>
    </location>
</feature>
<dbReference type="GO" id="GO:0022857">
    <property type="term" value="F:transmembrane transporter activity"/>
    <property type="evidence" value="ECO:0007669"/>
    <property type="project" value="UniProtKB-UniRule"/>
</dbReference>
<keyword evidence="3" id="KW-1003">Cell membrane</keyword>
<keyword evidence="4 9" id="KW-0997">Cell inner membrane</keyword>
<gene>
    <name evidence="11" type="ORF">PSJ8397_00561</name>
</gene>
<name>A0A1Y5RHQ5_9RHOB</name>
<protein>
    <recommendedName>
        <fullName evidence="9">TRAP transporter small permease protein</fullName>
    </recommendedName>
</protein>
<dbReference type="GO" id="GO:0015740">
    <property type="term" value="P:C4-dicarboxylate transport"/>
    <property type="evidence" value="ECO:0007669"/>
    <property type="project" value="TreeGrafter"/>
</dbReference>
<comment type="similarity">
    <text evidence="8 9">Belongs to the TRAP transporter small permease family.</text>
</comment>
<evidence type="ECO:0000256" key="8">
    <source>
        <dbReference type="ARBA" id="ARBA00038436"/>
    </source>
</evidence>
<feature type="transmembrane region" description="Helical" evidence="9">
    <location>
        <begin position="204"/>
        <end position="226"/>
    </location>
</feature>
<evidence type="ECO:0000256" key="9">
    <source>
        <dbReference type="RuleBase" id="RU369079"/>
    </source>
</evidence>
<dbReference type="InterPro" id="IPR007387">
    <property type="entry name" value="TRAP_DctQ"/>
</dbReference>
<feature type="transmembrane region" description="Helical" evidence="9">
    <location>
        <begin position="35"/>
        <end position="56"/>
    </location>
</feature>
<evidence type="ECO:0000256" key="3">
    <source>
        <dbReference type="ARBA" id="ARBA00022475"/>
    </source>
</evidence>
<keyword evidence="6 9" id="KW-1133">Transmembrane helix</keyword>
<dbReference type="Proteomes" id="UP000193623">
    <property type="component" value="Unassembled WGS sequence"/>
</dbReference>
<comment type="subcellular location">
    <subcellularLocation>
        <location evidence="1 9">Cell inner membrane</location>
        <topology evidence="1 9">Multi-pass membrane protein</topology>
    </subcellularLocation>
</comment>
<evidence type="ECO:0000256" key="5">
    <source>
        <dbReference type="ARBA" id="ARBA00022692"/>
    </source>
</evidence>
<reference evidence="11 12" key="1">
    <citation type="submission" date="2017-03" db="EMBL/GenBank/DDBJ databases">
        <authorList>
            <person name="Afonso C.L."/>
            <person name="Miller P.J."/>
            <person name="Scott M.A."/>
            <person name="Spackman E."/>
            <person name="Goraichik I."/>
            <person name="Dimitrov K.M."/>
            <person name="Suarez D.L."/>
            <person name="Swayne D.E."/>
        </authorList>
    </citation>
    <scope>NUCLEOTIDE SEQUENCE [LARGE SCALE GENOMIC DNA]</scope>
    <source>
        <strain evidence="11 12">CECT 8397</strain>
    </source>
</reference>
<evidence type="ECO:0000256" key="7">
    <source>
        <dbReference type="ARBA" id="ARBA00023136"/>
    </source>
</evidence>
<accession>A0A1Y5RHQ5</accession>
<keyword evidence="12" id="KW-1185">Reference proteome</keyword>
<feature type="transmembrane region" description="Helical" evidence="9">
    <location>
        <begin position="115"/>
        <end position="135"/>
    </location>
</feature>
<evidence type="ECO:0000313" key="11">
    <source>
        <dbReference type="EMBL" id="SLN17706.1"/>
    </source>
</evidence>
<comment type="function">
    <text evidence="9">Part of the tripartite ATP-independent periplasmic (TRAP) transport system.</text>
</comment>
<organism evidence="11 12">
    <name type="scientific">Pseudooctadecabacter jejudonensis</name>
    <dbReference type="NCBI Taxonomy" id="1391910"/>
    <lineage>
        <taxon>Bacteria</taxon>
        <taxon>Pseudomonadati</taxon>
        <taxon>Pseudomonadota</taxon>
        <taxon>Alphaproteobacteria</taxon>
        <taxon>Rhodobacterales</taxon>
        <taxon>Paracoccaceae</taxon>
        <taxon>Pseudooctadecabacter</taxon>
    </lineage>
</organism>
<evidence type="ECO:0000256" key="1">
    <source>
        <dbReference type="ARBA" id="ARBA00004429"/>
    </source>
</evidence>
<evidence type="ECO:0000256" key="4">
    <source>
        <dbReference type="ARBA" id="ARBA00022519"/>
    </source>
</evidence>
<comment type="caution">
    <text evidence="9">Lacks conserved residue(s) required for the propagation of feature annotation.</text>
</comment>
<evidence type="ECO:0000259" key="10">
    <source>
        <dbReference type="Pfam" id="PF04290"/>
    </source>
</evidence>
<dbReference type="GO" id="GO:0005886">
    <property type="term" value="C:plasma membrane"/>
    <property type="evidence" value="ECO:0007669"/>
    <property type="project" value="UniProtKB-SubCell"/>
</dbReference>
<evidence type="ECO:0000256" key="2">
    <source>
        <dbReference type="ARBA" id="ARBA00022448"/>
    </source>
</evidence>
<dbReference type="AlphaFoldDB" id="A0A1Y5RHQ5"/>
<evidence type="ECO:0000313" key="12">
    <source>
        <dbReference type="Proteomes" id="UP000193623"/>
    </source>
</evidence>